<keyword evidence="4" id="KW-0378">Hydrolase</keyword>
<evidence type="ECO:0000256" key="7">
    <source>
        <dbReference type="ARBA" id="ARBA00041839"/>
    </source>
</evidence>
<accession>A0A8I3WLU0</accession>
<dbReference type="GeneTree" id="ENSGT00390000004796"/>
<protein>
    <recommendedName>
        <fullName evidence="5">Serine/threonine-protein phosphatase PGAM5, mitochondrial</fullName>
        <ecNumber evidence="2">3.1.3.16</ecNumber>
    </recommendedName>
    <alternativeName>
        <fullName evidence="7">Phosphoglycerate mutase family member 5</fullName>
    </alternativeName>
    <alternativeName>
        <fullName evidence="6">Serine/threonine-protein phosphatase Pgam5, mitochondrial</fullName>
    </alternativeName>
</protein>
<dbReference type="GO" id="GO:0090141">
    <property type="term" value="P:positive regulation of mitochondrial fission"/>
    <property type="evidence" value="ECO:0007669"/>
    <property type="project" value="TreeGrafter"/>
</dbReference>
<dbReference type="PANTHER" id="PTHR20935">
    <property type="entry name" value="PHOSPHOGLYCERATE MUTASE-RELATED"/>
    <property type="match status" value="1"/>
</dbReference>
<evidence type="ECO:0000256" key="3">
    <source>
        <dbReference type="ARBA" id="ARBA00022590"/>
    </source>
</evidence>
<dbReference type="InterPro" id="IPR051021">
    <property type="entry name" value="Mito_Ser/Thr_phosphatase"/>
</dbReference>
<dbReference type="Gene3D" id="3.40.50.1240">
    <property type="entry name" value="Phosphoglycerate mutase-like"/>
    <property type="match status" value="1"/>
</dbReference>
<evidence type="ECO:0000256" key="8">
    <source>
        <dbReference type="SAM" id="MobiDB-lite"/>
    </source>
</evidence>
<dbReference type="EC" id="3.1.3.16" evidence="2"/>
<organism evidence="9 10">
    <name type="scientific">Callithrix jacchus</name>
    <name type="common">White-tufted-ear marmoset</name>
    <name type="synonym">Simia Jacchus</name>
    <dbReference type="NCBI Taxonomy" id="9483"/>
    <lineage>
        <taxon>Eukaryota</taxon>
        <taxon>Metazoa</taxon>
        <taxon>Chordata</taxon>
        <taxon>Craniata</taxon>
        <taxon>Vertebrata</taxon>
        <taxon>Euteleostomi</taxon>
        <taxon>Mammalia</taxon>
        <taxon>Eutheria</taxon>
        <taxon>Euarchontoglires</taxon>
        <taxon>Primates</taxon>
        <taxon>Haplorrhini</taxon>
        <taxon>Platyrrhini</taxon>
        <taxon>Cebidae</taxon>
        <taxon>Callitrichinae</taxon>
        <taxon>Callithrix</taxon>
        <taxon>Callithrix</taxon>
    </lineage>
</organism>
<evidence type="ECO:0000313" key="10">
    <source>
        <dbReference type="Proteomes" id="UP000008225"/>
    </source>
</evidence>
<feature type="region of interest" description="Disordered" evidence="8">
    <location>
        <begin position="31"/>
        <end position="60"/>
    </location>
</feature>
<feature type="compositionally biased region" description="Basic and acidic residues" evidence="8">
    <location>
        <begin position="350"/>
        <end position="360"/>
    </location>
</feature>
<evidence type="ECO:0000256" key="6">
    <source>
        <dbReference type="ARBA" id="ARBA00040722"/>
    </source>
</evidence>
<dbReference type="InterPro" id="IPR013078">
    <property type="entry name" value="His_Pase_superF_clade-1"/>
</dbReference>
<evidence type="ECO:0000256" key="1">
    <source>
        <dbReference type="ARBA" id="ARBA00006717"/>
    </source>
</evidence>
<dbReference type="Ensembl" id="ENSCJAT00000141148.1">
    <property type="protein sequence ID" value="ENSCJAP00000085411.1"/>
    <property type="gene ID" value="ENSCJAG00000041324.3"/>
</dbReference>
<name>A0A8I3WLU0_CALJA</name>
<keyword evidence="10" id="KW-1185">Reference proteome</keyword>
<dbReference type="GO" id="GO:0005739">
    <property type="term" value="C:mitochondrion"/>
    <property type="evidence" value="ECO:0007669"/>
    <property type="project" value="TreeGrafter"/>
</dbReference>
<dbReference type="GO" id="GO:0004722">
    <property type="term" value="F:protein serine/threonine phosphatase activity"/>
    <property type="evidence" value="ECO:0007669"/>
    <property type="project" value="UniProtKB-EC"/>
</dbReference>
<dbReference type="Proteomes" id="UP000008225">
    <property type="component" value="Chromosome 9"/>
</dbReference>
<keyword evidence="3" id="KW-1210">Necrosis</keyword>
<dbReference type="SMART" id="SM00855">
    <property type="entry name" value="PGAM"/>
    <property type="match status" value="1"/>
</dbReference>
<sequence>MAFRQALQLAACGLAGGSAAVLFSAVAVGKPRAGGDAEPRPAEPPAWAGGARPSPGVWDPNWDRREPLSLINLRKRNVESGEEELASKLDHYKAKATRHIFLIRHSQYHVDGSQEKDRTLTPLGREQAELTGLRLASLGLKFNKIVHSSMTRAVETTDIISRHLPGELQRGACACSGLLVAGWSRQLLRQGLGMMMAAFRAPMLLPRRLQSQHRPATGRRPHRAGPTCVSLEARSCGKNLPSSPGFAALLGSASTGPAVPCFPGSDGLRPSDPCLTLYSTLTVLHSAPSSITKMEPGSRPPSGTISTGQTPGRRRTVMRSSSVTPTSSATLCAGGQLPAGLGVASSDFRPLGKPEEGWKS</sequence>
<dbReference type="AlphaFoldDB" id="A0A8I3WLU0"/>
<evidence type="ECO:0000256" key="5">
    <source>
        <dbReference type="ARBA" id="ARBA00039765"/>
    </source>
</evidence>
<evidence type="ECO:0000256" key="4">
    <source>
        <dbReference type="ARBA" id="ARBA00022801"/>
    </source>
</evidence>
<evidence type="ECO:0000256" key="2">
    <source>
        <dbReference type="ARBA" id="ARBA00013081"/>
    </source>
</evidence>
<dbReference type="CDD" id="cd07067">
    <property type="entry name" value="HP_PGM_like"/>
    <property type="match status" value="1"/>
</dbReference>
<reference evidence="9" key="2">
    <citation type="submission" date="2025-08" db="UniProtKB">
        <authorList>
            <consortium name="Ensembl"/>
        </authorList>
    </citation>
    <scope>IDENTIFICATION</scope>
</reference>
<dbReference type="Pfam" id="PF00300">
    <property type="entry name" value="His_Phos_1"/>
    <property type="match status" value="1"/>
</dbReference>
<feature type="compositionally biased region" description="Polar residues" evidence="8">
    <location>
        <begin position="301"/>
        <end position="310"/>
    </location>
</feature>
<gene>
    <name evidence="9" type="primary">PGAM5</name>
</gene>
<reference evidence="9 10" key="1">
    <citation type="submission" date="2009-03" db="EMBL/GenBank/DDBJ databases">
        <authorList>
            <person name="Warren W."/>
            <person name="Ye L."/>
            <person name="Minx P."/>
            <person name="Worley K."/>
            <person name="Gibbs R."/>
            <person name="Wilson R.K."/>
        </authorList>
    </citation>
    <scope>NUCLEOTIDE SEQUENCE [LARGE SCALE GENOMIC DNA]</scope>
</reference>
<dbReference type="GO" id="GO:0012501">
    <property type="term" value="P:programmed cell death"/>
    <property type="evidence" value="ECO:0007669"/>
    <property type="project" value="UniProtKB-KW"/>
</dbReference>
<comment type="similarity">
    <text evidence="1">Belongs to the phosphoglycerate mutase family. BPG-dependent PGAM subfamily.</text>
</comment>
<feature type="compositionally biased region" description="Low complexity" evidence="8">
    <location>
        <begin position="318"/>
        <end position="330"/>
    </location>
</feature>
<dbReference type="InterPro" id="IPR029033">
    <property type="entry name" value="His_PPase_superfam"/>
</dbReference>
<dbReference type="SUPFAM" id="SSF53254">
    <property type="entry name" value="Phosphoglycerate mutase-like"/>
    <property type="match status" value="1"/>
</dbReference>
<feature type="region of interest" description="Disordered" evidence="8">
    <location>
        <begin position="290"/>
        <end position="360"/>
    </location>
</feature>
<dbReference type="PANTHER" id="PTHR20935:SF0">
    <property type="entry name" value="SERINE_THREONINE-PROTEIN PHOSPHATASE PGAM5, MITOCHONDRIAL"/>
    <property type="match status" value="1"/>
</dbReference>
<proteinExistence type="inferred from homology"/>
<evidence type="ECO:0000313" key="9">
    <source>
        <dbReference type="Ensembl" id="ENSCJAP00000085411.1"/>
    </source>
</evidence>
<reference evidence="9" key="3">
    <citation type="submission" date="2025-09" db="UniProtKB">
        <authorList>
            <consortium name="Ensembl"/>
        </authorList>
    </citation>
    <scope>IDENTIFICATION</scope>
</reference>